<keyword evidence="9" id="KW-0408">Iron</keyword>
<keyword evidence="9" id="KW-0479">Metal-binding</keyword>
<reference evidence="12" key="1">
    <citation type="journal article" date="2023" name="Mol. Phylogenet. Evol.">
        <title>Genome-scale phylogeny and comparative genomics of the fungal order Sordariales.</title>
        <authorList>
            <person name="Hensen N."/>
            <person name="Bonometti L."/>
            <person name="Westerberg I."/>
            <person name="Brannstrom I.O."/>
            <person name="Guillou S."/>
            <person name="Cros-Aarteil S."/>
            <person name="Calhoun S."/>
            <person name="Haridas S."/>
            <person name="Kuo A."/>
            <person name="Mondo S."/>
            <person name="Pangilinan J."/>
            <person name="Riley R."/>
            <person name="LaButti K."/>
            <person name="Andreopoulos B."/>
            <person name="Lipzen A."/>
            <person name="Chen C."/>
            <person name="Yan M."/>
            <person name="Daum C."/>
            <person name="Ng V."/>
            <person name="Clum A."/>
            <person name="Steindorff A."/>
            <person name="Ohm R.A."/>
            <person name="Martin F."/>
            <person name="Silar P."/>
            <person name="Natvig D.O."/>
            <person name="Lalanne C."/>
            <person name="Gautier V."/>
            <person name="Ament-Velasquez S.L."/>
            <person name="Kruys A."/>
            <person name="Hutchinson M.I."/>
            <person name="Powell A.J."/>
            <person name="Barry K."/>
            <person name="Miller A.N."/>
            <person name="Grigoriev I.V."/>
            <person name="Debuchy R."/>
            <person name="Gladieux P."/>
            <person name="Hiltunen Thoren M."/>
            <person name="Johannesson H."/>
        </authorList>
    </citation>
    <scope>NUCLEOTIDE SEQUENCE</scope>
    <source>
        <strain evidence="12">CBS 141.50</strain>
    </source>
</reference>
<feature type="domain" description="CFEM" evidence="11">
    <location>
        <begin position="15"/>
        <end position="106"/>
    </location>
</feature>
<dbReference type="GeneID" id="87815098"/>
<comment type="similarity">
    <text evidence="3">Belongs to the RBT5 family.</text>
</comment>
<comment type="caution">
    <text evidence="9">Lacks conserved residue(s) required for the propagation of feature annotation.</text>
</comment>
<evidence type="ECO:0000256" key="8">
    <source>
        <dbReference type="ARBA" id="ARBA00023288"/>
    </source>
</evidence>
<dbReference type="EMBL" id="MU853645">
    <property type="protein sequence ID" value="KAK4139937.1"/>
    <property type="molecule type" value="Genomic_DNA"/>
</dbReference>
<keyword evidence="5" id="KW-0325">Glycoprotein</keyword>
<evidence type="ECO:0000256" key="4">
    <source>
        <dbReference type="ARBA" id="ARBA00022525"/>
    </source>
</evidence>
<evidence type="ECO:0000313" key="12">
    <source>
        <dbReference type="EMBL" id="KAK4139937.1"/>
    </source>
</evidence>
<dbReference type="RefSeq" id="XP_062633308.1">
    <property type="nucleotide sequence ID" value="XM_062778485.1"/>
</dbReference>
<evidence type="ECO:0000256" key="3">
    <source>
        <dbReference type="ARBA" id="ARBA00010031"/>
    </source>
</evidence>
<keyword evidence="5" id="KW-0472">Membrane</keyword>
<evidence type="ECO:0000256" key="7">
    <source>
        <dbReference type="ARBA" id="ARBA00023157"/>
    </source>
</evidence>
<evidence type="ECO:0000256" key="10">
    <source>
        <dbReference type="SAM" id="SignalP"/>
    </source>
</evidence>
<evidence type="ECO:0000256" key="2">
    <source>
        <dbReference type="ARBA" id="ARBA00004613"/>
    </source>
</evidence>
<feature type="binding site" description="axial binding residue" evidence="9">
    <location>
        <position position="62"/>
    </location>
    <ligand>
        <name>heme</name>
        <dbReference type="ChEBI" id="CHEBI:30413"/>
    </ligand>
    <ligandPart>
        <name>Fe</name>
        <dbReference type="ChEBI" id="CHEBI:18248"/>
    </ligandPart>
</feature>
<comment type="subcellular location">
    <subcellularLocation>
        <location evidence="1">Membrane</location>
        <topology evidence="1">Lipid-anchor</topology>
        <topology evidence="1">GPI-anchor</topology>
    </subcellularLocation>
    <subcellularLocation>
        <location evidence="2">Secreted</location>
    </subcellularLocation>
</comment>
<proteinExistence type="inferred from homology"/>
<dbReference type="GO" id="GO:0046872">
    <property type="term" value="F:metal ion binding"/>
    <property type="evidence" value="ECO:0007669"/>
    <property type="project" value="UniProtKB-UniRule"/>
</dbReference>
<name>A0AAN6UVD6_9PEZI</name>
<protein>
    <recommendedName>
        <fullName evidence="11">CFEM domain-containing protein</fullName>
    </recommendedName>
</protein>
<comment type="caution">
    <text evidence="12">The sequence shown here is derived from an EMBL/GenBank/DDBJ whole genome shotgun (WGS) entry which is preliminary data.</text>
</comment>
<keyword evidence="5" id="KW-0336">GPI-anchor</keyword>
<evidence type="ECO:0000256" key="1">
    <source>
        <dbReference type="ARBA" id="ARBA00004589"/>
    </source>
</evidence>
<dbReference type="Pfam" id="PF05730">
    <property type="entry name" value="CFEM"/>
    <property type="match status" value="1"/>
</dbReference>
<evidence type="ECO:0000256" key="6">
    <source>
        <dbReference type="ARBA" id="ARBA00022729"/>
    </source>
</evidence>
<dbReference type="GO" id="GO:0098552">
    <property type="term" value="C:side of membrane"/>
    <property type="evidence" value="ECO:0007669"/>
    <property type="project" value="UniProtKB-KW"/>
</dbReference>
<organism evidence="12 13">
    <name type="scientific">Dichotomopilus funicola</name>
    <dbReference type="NCBI Taxonomy" id="1934379"/>
    <lineage>
        <taxon>Eukaryota</taxon>
        <taxon>Fungi</taxon>
        <taxon>Dikarya</taxon>
        <taxon>Ascomycota</taxon>
        <taxon>Pezizomycotina</taxon>
        <taxon>Sordariomycetes</taxon>
        <taxon>Sordariomycetidae</taxon>
        <taxon>Sordariales</taxon>
        <taxon>Chaetomiaceae</taxon>
        <taxon>Dichotomopilus</taxon>
    </lineage>
</organism>
<evidence type="ECO:0000256" key="9">
    <source>
        <dbReference type="PROSITE-ProRule" id="PRU01356"/>
    </source>
</evidence>
<keyword evidence="13" id="KW-1185">Reference proteome</keyword>
<accession>A0AAN6UVD6</accession>
<keyword evidence="7" id="KW-1015">Disulfide bond</keyword>
<dbReference type="AlphaFoldDB" id="A0AAN6UVD6"/>
<reference evidence="12" key="2">
    <citation type="submission" date="2023-05" db="EMBL/GenBank/DDBJ databases">
        <authorList>
            <consortium name="Lawrence Berkeley National Laboratory"/>
            <person name="Steindorff A."/>
            <person name="Hensen N."/>
            <person name="Bonometti L."/>
            <person name="Westerberg I."/>
            <person name="Brannstrom I.O."/>
            <person name="Guillou S."/>
            <person name="Cros-Aarteil S."/>
            <person name="Calhoun S."/>
            <person name="Haridas S."/>
            <person name="Kuo A."/>
            <person name="Mondo S."/>
            <person name="Pangilinan J."/>
            <person name="Riley R."/>
            <person name="Labutti K."/>
            <person name="Andreopoulos B."/>
            <person name="Lipzen A."/>
            <person name="Chen C."/>
            <person name="Yanf M."/>
            <person name="Daum C."/>
            <person name="Ng V."/>
            <person name="Clum A."/>
            <person name="Ohm R."/>
            <person name="Martin F."/>
            <person name="Silar P."/>
            <person name="Natvig D."/>
            <person name="Lalanne C."/>
            <person name="Gautier V."/>
            <person name="Ament-Velasquez S.L."/>
            <person name="Kruys A."/>
            <person name="Hutchinson M.I."/>
            <person name="Powell A.J."/>
            <person name="Barry K."/>
            <person name="Miller A.N."/>
            <person name="Grigoriev I.V."/>
            <person name="Debuchy R."/>
            <person name="Gladieux P."/>
            <person name="Thoren M.H."/>
            <person name="Johannesson H."/>
        </authorList>
    </citation>
    <scope>NUCLEOTIDE SEQUENCE</scope>
    <source>
        <strain evidence="12">CBS 141.50</strain>
    </source>
</reference>
<gene>
    <name evidence="12" type="ORF">C8A04DRAFT_15422</name>
</gene>
<dbReference type="GO" id="GO:0005576">
    <property type="term" value="C:extracellular region"/>
    <property type="evidence" value="ECO:0007669"/>
    <property type="project" value="UniProtKB-SubCell"/>
</dbReference>
<dbReference type="PROSITE" id="PS52012">
    <property type="entry name" value="CFEM"/>
    <property type="match status" value="1"/>
</dbReference>
<dbReference type="InterPro" id="IPR008427">
    <property type="entry name" value="Extracellular_membr_CFEM_dom"/>
</dbReference>
<dbReference type="SMART" id="SM00747">
    <property type="entry name" value="CFEM"/>
    <property type="match status" value="1"/>
</dbReference>
<evidence type="ECO:0000256" key="5">
    <source>
        <dbReference type="ARBA" id="ARBA00022622"/>
    </source>
</evidence>
<keyword evidence="8" id="KW-0449">Lipoprotein</keyword>
<sequence length="106" mass="10349">MLFLNSALVLAASAMARGITEAASEITPAPIVNCPLTNSIPACGIGCLMSAGNAAGCFNPLDLACQCKAATKIHSLASSCVAKSCGAAGASTVDSLAVAICSQCEA</sequence>
<feature type="signal peptide" evidence="10">
    <location>
        <begin position="1"/>
        <end position="22"/>
    </location>
</feature>
<evidence type="ECO:0000259" key="11">
    <source>
        <dbReference type="PROSITE" id="PS52012"/>
    </source>
</evidence>
<dbReference type="Proteomes" id="UP001302676">
    <property type="component" value="Unassembled WGS sequence"/>
</dbReference>
<feature type="chain" id="PRO_5042925363" description="CFEM domain-containing protein" evidence="10">
    <location>
        <begin position="23"/>
        <end position="106"/>
    </location>
</feature>
<keyword evidence="4" id="KW-0964">Secreted</keyword>
<keyword evidence="9" id="KW-0349">Heme</keyword>
<keyword evidence="6 10" id="KW-0732">Signal</keyword>
<evidence type="ECO:0000313" key="13">
    <source>
        <dbReference type="Proteomes" id="UP001302676"/>
    </source>
</evidence>